<feature type="region of interest" description="Disordered" evidence="3">
    <location>
        <begin position="1154"/>
        <end position="1211"/>
    </location>
</feature>
<accession>D3B1P9</accession>
<dbReference type="AlphaFoldDB" id="D3B1P9"/>
<dbReference type="PANTHER" id="PTHR12601">
    <property type="entry name" value="EUKARYOTIC TRANSLATION INITIATION FACTOR 3 SUBUNIT EIF-3"/>
    <property type="match status" value="1"/>
</dbReference>
<dbReference type="Pfam" id="PF13236">
    <property type="entry name" value="CLU"/>
    <property type="match status" value="1"/>
</dbReference>
<dbReference type="InterPro" id="IPR033646">
    <property type="entry name" value="CLU-central"/>
</dbReference>
<comment type="similarity">
    <text evidence="2">Belongs to the CLU family.</text>
</comment>
<name>D3B1P9_HETP5</name>
<dbReference type="GO" id="GO:0003729">
    <property type="term" value="F:mRNA binding"/>
    <property type="evidence" value="ECO:0007669"/>
    <property type="project" value="TreeGrafter"/>
</dbReference>
<organism evidence="5 6">
    <name type="scientific">Heterostelium pallidum (strain ATCC 26659 / Pp 5 / PN500)</name>
    <name type="common">Cellular slime mold</name>
    <name type="synonym">Polysphondylium pallidum</name>
    <dbReference type="NCBI Taxonomy" id="670386"/>
    <lineage>
        <taxon>Eukaryota</taxon>
        <taxon>Amoebozoa</taxon>
        <taxon>Evosea</taxon>
        <taxon>Eumycetozoa</taxon>
        <taxon>Dictyostelia</taxon>
        <taxon>Acytosteliales</taxon>
        <taxon>Acytosteliaceae</taxon>
        <taxon>Heterostelium</taxon>
    </lineage>
</organism>
<dbReference type="Proteomes" id="UP000001396">
    <property type="component" value="Unassembled WGS sequence"/>
</dbReference>
<dbReference type="SUPFAM" id="SSF103107">
    <property type="entry name" value="Hypothetical protein c14orf129, hspc210"/>
    <property type="match status" value="1"/>
</dbReference>
<sequence length="1211" mass="137215">MKSSMENKEQQQTSQDGYIIPGDTSIPLPDPAQEEQQQSPDQNEVRNIPLVSDAQHQDINISLKTPVELGTIKLTISDTDSIGDIHKFLQETTETCLLTSYHLEVEGIPKKLNEFADVKFYSEITSGATLVMKKAPYNERSANLHVNRLKSIISSGEWETHPTNPSLFSLYSFTDENPIEDQQQQQQIENNNNNNNSNNKLNVQNKSKSKKSKSTSKKSSKKDLELAERKKEVVQVDATQKALLSNYYPTNFNKPIVVLRRIDRSGWAPVPGYRALLGDLFYMEVELVDIRETLFITANVIGFFINQSTINTFNPAVSSKYGATHHNLYELLSQYSPIFARGLKSLLKRISRRNSYEMIPNSIPVNTWTLKQNRSFHYNIAAASESNIDVHDPEMRGQPRDWNEEFQALRELPRGSISERILRDRAFYRVNSDFVESAIRGAKLVVSKTIPPINPLEPEKAHMFVYHNIFLSFTLDTRDYYVNCGGDAGARVAANNDLKGVKLFNLIDIDGISTICTAIIDYRGHRILAQSLVPGILSNERTSDVKYGSMDNGQTIKADPEFSEKLAKLSSMLHLAEREVIPGDALSDPVKISTSYDSKGIVGLDGRKYILDIMRATPRDPNYKDDKHMLCLLRPELIASYTEFVRSQWEQKIKAEKESKRKQEEKTDAFATQEDGSQTDESEKTETAVAETANEQPPHILFNANLLGASNSICRLKGTPEELKADMETLEAAGNFLKETMIGNLIDDFKLFNLTPVDGQTLTQAMHSRGINMRYLGHIAKLCDGIPFAKEVCFNEMVSRATKHIFSNILRAAPQAELSVVACQFLNCFLGTQTIGADTNNSIKLKLTSVQLWDQIYDLIKEKYDYEIKVRSVPLECRINVLRSICLKVGLQINSKDYDFTKDEPFVIDDIVDMVCVVKHLGPRSSDAIELLEGGKALLAKREFEKASNYLVESLAFCQQVHGPIHTDTANCFSSLAMVAFYTKEYNDAIEYQKNALIITEKTLGVDHHDTIHSYTNLALFCQRADRFTEAMGYLKHVIYLNDLLGSDYNPERSSIYTSAAIILQDLKEFDCAIDYLKKCIENHKHLFGEDHLVSSSTLQSIAQIYAEMKNFTEAEKYQKHSTAILTRYLGANHPRTIESMRLTALWVDEMKKEKESEKKSKSTSNQQQQLKQNKQQLNNMKLNNMSNVPKDLEGQVKWFNQDDSKKGKKK</sequence>
<dbReference type="Gene3D" id="1.25.40.10">
    <property type="entry name" value="Tetratricopeptide repeat domain"/>
    <property type="match status" value="2"/>
</dbReference>
<feature type="compositionally biased region" description="Low complexity" evidence="3">
    <location>
        <begin position="1163"/>
        <end position="1188"/>
    </location>
</feature>
<dbReference type="FunCoup" id="D3B1P9">
    <property type="interactions" value="694"/>
</dbReference>
<dbReference type="InParanoid" id="D3B1P9"/>
<dbReference type="GO" id="GO:0007005">
    <property type="term" value="P:mitochondrion organization"/>
    <property type="evidence" value="ECO:0007669"/>
    <property type="project" value="UniProtKB-UniRule"/>
</dbReference>
<gene>
    <name evidence="2 5" type="primary">cluA</name>
    <name evidence="5" type="ORF">PPL_02223</name>
</gene>
<dbReference type="GO" id="GO:0005737">
    <property type="term" value="C:cytoplasm"/>
    <property type="evidence" value="ECO:0007669"/>
    <property type="project" value="UniProtKB-SubCell"/>
</dbReference>
<feature type="compositionally biased region" description="Basic and acidic residues" evidence="3">
    <location>
        <begin position="655"/>
        <end position="668"/>
    </location>
</feature>
<evidence type="ECO:0000313" key="6">
    <source>
        <dbReference type="Proteomes" id="UP000001396"/>
    </source>
</evidence>
<proteinExistence type="inferred from homology"/>
<evidence type="ECO:0000256" key="2">
    <source>
        <dbReference type="HAMAP-Rule" id="MF_03013"/>
    </source>
</evidence>
<feature type="region of interest" description="Disordered" evidence="3">
    <location>
        <begin position="655"/>
        <end position="692"/>
    </location>
</feature>
<dbReference type="EMBL" id="ADBJ01000008">
    <property type="protein sequence ID" value="EFA85223.1"/>
    <property type="molecule type" value="Genomic_DNA"/>
</dbReference>
<dbReference type="OMA" id="HPVWDKD"/>
<evidence type="ECO:0000256" key="1">
    <source>
        <dbReference type="ARBA" id="ARBA00022490"/>
    </source>
</evidence>
<dbReference type="InterPro" id="IPR023231">
    <property type="entry name" value="GSKIP_dom_sf"/>
</dbReference>
<dbReference type="InterPro" id="IPR019734">
    <property type="entry name" value="TPR_rpt"/>
</dbReference>
<feature type="domain" description="Clu" evidence="4">
    <location>
        <begin position="380"/>
        <end position="624"/>
    </location>
</feature>
<evidence type="ECO:0000313" key="5">
    <source>
        <dbReference type="EMBL" id="EFA85223.1"/>
    </source>
</evidence>
<comment type="subcellular location">
    <subcellularLocation>
        <location evidence="2">Cytoplasm</location>
    </subcellularLocation>
</comment>
<evidence type="ECO:0000256" key="3">
    <source>
        <dbReference type="SAM" id="MobiDB-lite"/>
    </source>
</evidence>
<keyword evidence="6" id="KW-1185">Reference proteome</keyword>
<dbReference type="RefSeq" id="XP_020437332.1">
    <property type="nucleotide sequence ID" value="XM_020573215.1"/>
</dbReference>
<dbReference type="SUPFAM" id="SSF48452">
    <property type="entry name" value="TPR-like"/>
    <property type="match status" value="2"/>
</dbReference>
<dbReference type="InterPro" id="IPR025697">
    <property type="entry name" value="CLU_dom"/>
</dbReference>
<dbReference type="InterPro" id="IPR011990">
    <property type="entry name" value="TPR-like_helical_dom_sf"/>
</dbReference>
<feature type="region of interest" description="Disordered" evidence="3">
    <location>
        <begin position="1"/>
        <end position="43"/>
    </location>
</feature>
<dbReference type="GO" id="GO:0048312">
    <property type="term" value="P:intracellular distribution of mitochondria"/>
    <property type="evidence" value="ECO:0007669"/>
    <property type="project" value="TreeGrafter"/>
</dbReference>
<dbReference type="PANTHER" id="PTHR12601:SF6">
    <property type="entry name" value="CLUSTERED MITOCHONDRIA PROTEIN HOMOLOG"/>
    <property type="match status" value="1"/>
</dbReference>
<comment type="caution">
    <text evidence="5">The sequence shown here is derived from an EMBL/GenBank/DDBJ whole genome shotgun (WGS) entry which is preliminary data.</text>
</comment>
<dbReference type="PROSITE" id="PS51823">
    <property type="entry name" value="CLU"/>
    <property type="match status" value="1"/>
</dbReference>
<keyword evidence="2" id="KW-0694">RNA-binding</keyword>
<dbReference type="Pfam" id="PF12807">
    <property type="entry name" value="eIF3_p135"/>
    <property type="match status" value="1"/>
</dbReference>
<dbReference type="CDD" id="cd15466">
    <property type="entry name" value="CLU-central"/>
    <property type="match status" value="1"/>
</dbReference>
<keyword evidence="1 2" id="KW-0963">Cytoplasm</keyword>
<dbReference type="InterPro" id="IPR027523">
    <property type="entry name" value="CLU_prot"/>
</dbReference>
<protein>
    <recommendedName>
        <fullName evidence="2">Clustered mitochondria protein homolog</fullName>
    </recommendedName>
</protein>
<reference evidence="5 6" key="1">
    <citation type="journal article" date="2011" name="Genome Res.">
        <title>Phylogeny-wide analysis of social amoeba genomes highlights ancient origins for complex intercellular communication.</title>
        <authorList>
            <person name="Heidel A.J."/>
            <person name="Lawal H.M."/>
            <person name="Felder M."/>
            <person name="Schilde C."/>
            <person name="Helps N.R."/>
            <person name="Tunggal B."/>
            <person name="Rivero F."/>
            <person name="John U."/>
            <person name="Schleicher M."/>
            <person name="Eichinger L."/>
            <person name="Platzer M."/>
            <person name="Noegel A.A."/>
            <person name="Schaap P."/>
            <person name="Gloeckner G."/>
        </authorList>
    </citation>
    <scope>NUCLEOTIDE SEQUENCE [LARGE SCALE GENOMIC DNA]</scope>
    <source>
        <strain evidence="6">ATCC 26659 / Pp 5 / PN500</strain>
    </source>
</reference>
<feature type="region of interest" description="Disordered" evidence="3">
    <location>
        <begin position="180"/>
        <end position="226"/>
    </location>
</feature>
<feature type="compositionally biased region" description="Basic residues" evidence="3">
    <location>
        <begin position="207"/>
        <end position="220"/>
    </location>
</feature>
<comment type="function">
    <text evidence="2">mRNA-binding protein involved in proper cytoplasmic distribution of mitochondria.</text>
</comment>
<dbReference type="InterPro" id="IPR028275">
    <property type="entry name" value="CLU_N"/>
</dbReference>
<evidence type="ECO:0000259" key="4">
    <source>
        <dbReference type="PROSITE" id="PS51823"/>
    </source>
</evidence>
<feature type="compositionally biased region" description="Low complexity" evidence="3">
    <location>
        <begin position="182"/>
        <end position="206"/>
    </location>
</feature>
<feature type="compositionally biased region" description="Basic and acidic residues" evidence="3">
    <location>
        <begin position="1191"/>
        <end position="1211"/>
    </location>
</feature>
<dbReference type="Pfam" id="PF15044">
    <property type="entry name" value="CLU_N"/>
    <property type="match status" value="1"/>
</dbReference>
<dbReference type="GeneID" id="31357748"/>
<dbReference type="HAMAP" id="MF_03013">
    <property type="entry name" value="CLU"/>
    <property type="match status" value="1"/>
</dbReference>
<dbReference type="Pfam" id="PF13424">
    <property type="entry name" value="TPR_12"/>
    <property type="match status" value="2"/>
</dbReference>
<dbReference type="SMART" id="SM00028">
    <property type="entry name" value="TPR"/>
    <property type="match status" value="5"/>
</dbReference>